<sequence length="666" mass="75168">MESHVFLFIFLSTHFLLLNHLSGHSLFHVHHHPGIPTNLTHHLHFQNFNPKNTNNFHQLKLLGNAAISQDHGFIQIPDPSPAGDQTYQAGRAIYSSPIRLFDPITVTPASFHTTFSFQFTTANNSNPGINLKGGNGLAFLIVPDEFTVGRPGPWLGILNDACDHYKAFAVEFDSSHDPSFGDPNDDHVGVNLGSVVSFKTANSSETNASLHGNSIHRAWIMYDGNRKWIDIYLGVDGNPIPSQPILSTPLNLSPYLKEYMFVGFSASTGNSPQIHNVLSWEFNSTVRALINVPLRHICHRNVAHQVSKYSTVKHRNRPSSFMIFMCVVGLCTVTFLNFYCYSMRSDTESSTALAFPDKKQRPLPPTQPRRFVILELYRATKRFSNREVLASDSRGVLYRGTLPNGCNVAVKRFSNELPSLSRVDWTRVLKRISLLTHVCHPSLAPIRGWCCDNRETILVYDYFTNGSLDRWLFGMGVLPWTRRFKLIKQIAEALTFLGSKELSHGNLKSSSIFLDINYKAVLGDYGFVFYKENQYSGRIESISRKNADVFCFGMLILEIVAGKKTIKTEEQEMGVLEFAWSMHERGEKVKVIDERMASNVNLDEIVRVLEIGLVCSLDESHGRPSMEEVVQYLNIQKPIPRLPNCYPEKVPICHNLGTNTTHQPVN</sequence>
<accession>A0ACC0ZDQ7</accession>
<reference evidence="2" key="1">
    <citation type="journal article" date="2023" name="G3 (Bethesda)">
        <title>Genome assembly and association tests identify interacting loci associated with vigor, precocity, and sex in interspecific pistachio rootstocks.</title>
        <authorList>
            <person name="Palmer W."/>
            <person name="Jacygrad E."/>
            <person name="Sagayaradj S."/>
            <person name="Cavanaugh K."/>
            <person name="Han R."/>
            <person name="Bertier L."/>
            <person name="Beede B."/>
            <person name="Kafkas S."/>
            <person name="Golino D."/>
            <person name="Preece J."/>
            <person name="Michelmore R."/>
        </authorList>
    </citation>
    <scope>NUCLEOTIDE SEQUENCE [LARGE SCALE GENOMIC DNA]</scope>
</reference>
<gene>
    <name evidence="1" type="ORF">Pint_16022</name>
</gene>
<dbReference type="EMBL" id="CM047737">
    <property type="protein sequence ID" value="KAJ0049163.1"/>
    <property type="molecule type" value="Genomic_DNA"/>
</dbReference>
<evidence type="ECO:0000313" key="1">
    <source>
        <dbReference type="EMBL" id="KAJ0049163.1"/>
    </source>
</evidence>
<proteinExistence type="predicted"/>
<organism evidence="1 2">
    <name type="scientific">Pistacia integerrima</name>
    <dbReference type="NCBI Taxonomy" id="434235"/>
    <lineage>
        <taxon>Eukaryota</taxon>
        <taxon>Viridiplantae</taxon>
        <taxon>Streptophyta</taxon>
        <taxon>Embryophyta</taxon>
        <taxon>Tracheophyta</taxon>
        <taxon>Spermatophyta</taxon>
        <taxon>Magnoliopsida</taxon>
        <taxon>eudicotyledons</taxon>
        <taxon>Gunneridae</taxon>
        <taxon>Pentapetalae</taxon>
        <taxon>rosids</taxon>
        <taxon>malvids</taxon>
        <taxon>Sapindales</taxon>
        <taxon>Anacardiaceae</taxon>
        <taxon>Pistacia</taxon>
    </lineage>
</organism>
<comment type="caution">
    <text evidence="1">The sequence shown here is derived from an EMBL/GenBank/DDBJ whole genome shotgun (WGS) entry which is preliminary data.</text>
</comment>
<dbReference type="Proteomes" id="UP001163603">
    <property type="component" value="Chromosome 2"/>
</dbReference>
<protein>
    <submittedName>
        <fullName evidence="1">Uncharacterized protein</fullName>
    </submittedName>
</protein>
<keyword evidence="2" id="KW-1185">Reference proteome</keyword>
<name>A0ACC0ZDQ7_9ROSI</name>
<evidence type="ECO:0000313" key="2">
    <source>
        <dbReference type="Proteomes" id="UP001163603"/>
    </source>
</evidence>